<dbReference type="Proteomes" id="UP000555564">
    <property type="component" value="Unassembled WGS sequence"/>
</dbReference>
<gene>
    <name evidence="4" type="ORF">BJ992_001204</name>
</gene>
<feature type="transmembrane region" description="Helical" evidence="3">
    <location>
        <begin position="24"/>
        <end position="46"/>
    </location>
</feature>
<evidence type="ECO:0000256" key="3">
    <source>
        <dbReference type="SAM" id="Phobius"/>
    </source>
</evidence>
<organism evidence="4 5">
    <name type="scientific">Sphaerisporangium rubeum</name>
    <dbReference type="NCBI Taxonomy" id="321317"/>
    <lineage>
        <taxon>Bacteria</taxon>
        <taxon>Bacillati</taxon>
        <taxon>Actinomycetota</taxon>
        <taxon>Actinomycetes</taxon>
        <taxon>Streptosporangiales</taxon>
        <taxon>Streptosporangiaceae</taxon>
        <taxon>Sphaerisporangium</taxon>
    </lineage>
</organism>
<comment type="caution">
    <text evidence="4">The sequence shown here is derived from an EMBL/GenBank/DDBJ whole genome shotgun (WGS) entry which is preliminary data.</text>
</comment>
<evidence type="ECO:0000256" key="1">
    <source>
        <dbReference type="ARBA" id="ARBA00022801"/>
    </source>
</evidence>
<dbReference type="Gene3D" id="2.40.260.10">
    <property type="entry name" value="Sortase"/>
    <property type="match status" value="1"/>
</dbReference>
<dbReference type="AlphaFoldDB" id="A0A7X0IB16"/>
<dbReference type="InterPro" id="IPR042001">
    <property type="entry name" value="Sortase_F"/>
</dbReference>
<dbReference type="InterPro" id="IPR005754">
    <property type="entry name" value="Sortase"/>
</dbReference>
<dbReference type="GO" id="GO:0016787">
    <property type="term" value="F:hydrolase activity"/>
    <property type="evidence" value="ECO:0007669"/>
    <property type="project" value="UniProtKB-KW"/>
</dbReference>
<protein>
    <recommendedName>
        <fullName evidence="6">Class F sortase</fullName>
    </recommendedName>
</protein>
<keyword evidence="3" id="KW-0812">Transmembrane</keyword>
<feature type="region of interest" description="Disordered" evidence="2">
    <location>
        <begin position="50"/>
        <end position="137"/>
    </location>
</feature>
<feature type="compositionally biased region" description="Gly residues" evidence="2">
    <location>
        <begin position="101"/>
        <end position="110"/>
    </location>
</feature>
<dbReference type="NCBIfam" id="NF033748">
    <property type="entry name" value="class_F_sortase"/>
    <property type="match status" value="1"/>
</dbReference>
<dbReference type="InterPro" id="IPR023365">
    <property type="entry name" value="Sortase_dom-sf"/>
</dbReference>
<accession>A0A7X0IB16</accession>
<feature type="compositionally biased region" description="Low complexity" evidence="2">
    <location>
        <begin position="112"/>
        <end position="126"/>
    </location>
</feature>
<evidence type="ECO:0000313" key="4">
    <source>
        <dbReference type="EMBL" id="MBB6471773.1"/>
    </source>
</evidence>
<evidence type="ECO:0000256" key="2">
    <source>
        <dbReference type="SAM" id="MobiDB-lite"/>
    </source>
</evidence>
<keyword evidence="3" id="KW-1133">Transmembrane helix</keyword>
<keyword evidence="1" id="KW-0378">Hydrolase</keyword>
<keyword evidence="5" id="KW-1185">Reference proteome</keyword>
<sequence>MTVTPDDEGGGSSRSRIRAALPSVLLTLASLAGVGLVMAGLLAYLAPAPQAADPHPTEAAGTSGAQVAAGGPSVPGGDVSAPRGAQAVADDVPAAGTPATGPGGDAGPGAGRPPAGTATTGPSTPGVPSLRRSAPTRVKIPRIGVDAPLASVGVLRSGEIEVPPLDRPGLAGWYHLGPSPGEQGPAVILGHVNTRRGPAVFNRLRELTRGDKVTVVRSDGSTAVFTVDGTEQASKNRFPTERVYGHVDGAALRLITCGGVLNPRSHSYTDNIIVYATLSSRG</sequence>
<name>A0A7X0IB16_9ACTN</name>
<proteinExistence type="predicted"/>
<keyword evidence="3" id="KW-0472">Membrane</keyword>
<evidence type="ECO:0008006" key="6">
    <source>
        <dbReference type="Google" id="ProtNLM"/>
    </source>
</evidence>
<evidence type="ECO:0000313" key="5">
    <source>
        <dbReference type="Proteomes" id="UP000555564"/>
    </source>
</evidence>
<dbReference type="SUPFAM" id="SSF63817">
    <property type="entry name" value="Sortase"/>
    <property type="match status" value="1"/>
</dbReference>
<dbReference type="Pfam" id="PF04203">
    <property type="entry name" value="Sortase"/>
    <property type="match status" value="1"/>
</dbReference>
<dbReference type="RefSeq" id="WP_246496532.1">
    <property type="nucleotide sequence ID" value="NZ_BAAALO010000025.1"/>
</dbReference>
<reference evidence="4 5" key="1">
    <citation type="submission" date="2020-08" db="EMBL/GenBank/DDBJ databases">
        <title>Sequencing the genomes of 1000 actinobacteria strains.</title>
        <authorList>
            <person name="Klenk H.-P."/>
        </authorList>
    </citation>
    <scope>NUCLEOTIDE SEQUENCE [LARGE SCALE GENOMIC DNA]</scope>
    <source>
        <strain evidence="4 5">DSM 44936</strain>
    </source>
</reference>
<dbReference type="CDD" id="cd05829">
    <property type="entry name" value="Sortase_F"/>
    <property type="match status" value="1"/>
</dbReference>
<dbReference type="EMBL" id="JACHIU010000001">
    <property type="protein sequence ID" value="MBB6471773.1"/>
    <property type="molecule type" value="Genomic_DNA"/>
</dbReference>